<dbReference type="AlphaFoldDB" id="A0A316VLL0"/>
<reference evidence="2 3" key="1">
    <citation type="journal article" date="2018" name="Mol. Biol. Evol.">
        <title>Broad Genomic Sampling Reveals a Smut Pathogenic Ancestry of the Fungal Clade Ustilaginomycotina.</title>
        <authorList>
            <person name="Kijpornyongpan T."/>
            <person name="Mondo S.J."/>
            <person name="Barry K."/>
            <person name="Sandor L."/>
            <person name="Lee J."/>
            <person name="Lipzen A."/>
            <person name="Pangilinan J."/>
            <person name="LaButti K."/>
            <person name="Hainaut M."/>
            <person name="Henrissat B."/>
            <person name="Grigoriev I.V."/>
            <person name="Spatafora J.W."/>
            <person name="Aime M.C."/>
        </authorList>
    </citation>
    <scope>NUCLEOTIDE SEQUENCE [LARGE SCALE GENOMIC DNA]</scope>
    <source>
        <strain evidence="2 3">MCA 3882</strain>
    </source>
</reference>
<gene>
    <name evidence="2" type="ORF">FA14DRAFT_159754</name>
</gene>
<sequence>MSTFGHYEYGALVSVHKEKTRNRRNEVESRQLKVAGPVAWIIVSMTTMAFMNYNQCSNWPPHWANRFGCLVSNLALGFAGIATAYKVIFSKR</sequence>
<keyword evidence="3" id="KW-1185">Reference proteome</keyword>
<keyword evidence="1" id="KW-1133">Transmembrane helix</keyword>
<keyword evidence="1" id="KW-0812">Transmembrane</keyword>
<dbReference type="EMBL" id="KZ819602">
    <property type="protein sequence ID" value="PWN37958.1"/>
    <property type="molecule type" value="Genomic_DNA"/>
</dbReference>
<evidence type="ECO:0000256" key="1">
    <source>
        <dbReference type="SAM" id="Phobius"/>
    </source>
</evidence>
<protein>
    <submittedName>
        <fullName evidence="2">Uncharacterized protein</fullName>
    </submittedName>
</protein>
<keyword evidence="1" id="KW-0472">Membrane</keyword>
<feature type="transmembrane region" description="Helical" evidence="1">
    <location>
        <begin position="32"/>
        <end position="51"/>
    </location>
</feature>
<accession>A0A316VLL0</accession>
<name>A0A316VLL0_9BASI</name>
<proteinExistence type="predicted"/>
<dbReference type="InParanoid" id="A0A316VLL0"/>
<dbReference type="RefSeq" id="XP_025358260.1">
    <property type="nucleotide sequence ID" value="XM_025498369.1"/>
</dbReference>
<dbReference type="GeneID" id="37020150"/>
<evidence type="ECO:0000313" key="2">
    <source>
        <dbReference type="EMBL" id="PWN37958.1"/>
    </source>
</evidence>
<evidence type="ECO:0000313" key="3">
    <source>
        <dbReference type="Proteomes" id="UP000245771"/>
    </source>
</evidence>
<organism evidence="2 3">
    <name type="scientific">Meira miltonrushii</name>
    <dbReference type="NCBI Taxonomy" id="1280837"/>
    <lineage>
        <taxon>Eukaryota</taxon>
        <taxon>Fungi</taxon>
        <taxon>Dikarya</taxon>
        <taxon>Basidiomycota</taxon>
        <taxon>Ustilaginomycotina</taxon>
        <taxon>Exobasidiomycetes</taxon>
        <taxon>Exobasidiales</taxon>
        <taxon>Brachybasidiaceae</taxon>
        <taxon>Meira</taxon>
    </lineage>
</organism>
<dbReference type="Proteomes" id="UP000245771">
    <property type="component" value="Unassembled WGS sequence"/>
</dbReference>
<feature type="transmembrane region" description="Helical" evidence="1">
    <location>
        <begin position="63"/>
        <end position="88"/>
    </location>
</feature>